<evidence type="ECO:0000313" key="1">
    <source>
        <dbReference type="EnsemblPlants" id="EMT04096"/>
    </source>
</evidence>
<protein>
    <recommendedName>
        <fullName evidence="2">Protein kinase domain-containing protein</fullName>
    </recommendedName>
</protein>
<dbReference type="PANTHER" id="PTHR45707:SF77">
    <property type="entry name" value="PROTEIN KINASE DOMAIN-CONTAINING PROTEIN"/>
    <property type="match status" value="1"/>
</dbReference>
<name>M8AHY7_AEGTA</name>
<dbReference type="PANTHER" id="PTHR45707">
    <property type="entry name" value="C2 CALCIUM/LIPID-BINDING PLANT PHOSPHORIBOSYLTRANSFERASE FAMILY PROTEIN"/>
    <property type="match status" value="1"/>
</dbReference>
<dbReference type="AlphaFoldDB" id="M8AHY7"/>
<proteinExistence type="predicted"/>
<dbReference type="EnsemblPlants" id="EMT04096">
    <property type="protein sequence ID" value="EMT04096"/>
    <property type="gene ID" value="F775_28983"/>
</dbReference>
<sequence>MASYEGKISMVDVQQRLLCFEYLPKGSLRDYITDVLMKQGRVITSKVMGLVGYVLLEVLFNGIITFKSDIYNLSLYINNYGDIDYDEEMLILFINPHLTVAIEQAAYVRLNRQSMMFGPVGLMGSLM</sequence>
<organism evidence="1">
    <name type="scientific">Aegilops tauschii</name>
    <name type="common">Tausch's goatgrass</name>
    <name type="synonym">Aegilops squarrosa</name>
    <dbReference type="NCBI Taxonomy" id="37682"/>
    <lineage>
        <taxon>Eukaryota</taxon>
        <taxon>Viridiplantae</taxon>
        <taxon>Streptophyta</taxon>
        <taxon>Embryophyta</taxon>
        <taxon>Tracheophyta</taxon>
        <taxon>Spermatophyta</taxon>
        <taxon>Magnoliopsida</taxon>
        <taxon>Liliopsida</taxon>
        <taxon>Poales</taxon>
        <taxon>Poaceae</taxon>
        <taxon>BOP clade</taxon>
        <taxon>Pooideae</taxon>
        <taxon>Triticodae</taxon>
        <taxon>Triticeae</taxon>
        <taxon>Triticinae</taxon>
        <taxon>Aegilops</taxon>
    </lineage>
</organism>
<reference evidence="1" key="1">
    <citation type="submission" date="2015-06" db="UniProtKB">
        <authorList>
            <consortium name="EnsemblPlants"/>
        </authorList>
    </citation>
    <scope>IDENTIFICATION</scope>
</reference>
<accession>M8AHY7</accession>
<evidence type="ECO:0008006" key="2">
    <source>
        <dbReference type="Google" id="ProtNLM"/>
    </source>
</evidence>